<feature type="compositionally biased region" description="Low complexity" evidence="1">
    <location>
        <begin position="7"/>
        <end position="23"/>
    </location>
</feature>
<feature type="region of interest" description="Disordered" evidence="1">
    <location>
        <begin position="1"/>
        <end position="23"/>
    </location>
</feature>
<feature type="region of interest" description="Disordered" evidence="1">
    <location>
        <begin position="176"/>
        <end position="222"/>
    </location>
</feature>
<dbReference type="EMBL" id="PPHD01040429">
    <property type="protein sequence ID" value="POI24535.1"/>
    <property type="molecule type" value="Genomic_DNA"/>
</dbReference>
<accession>A0A2P4SKA4</accession>
<evidence type="ECO:0000313" key="3">
    <source>
        <dbReference type="Proteomes" id="UP000237246"/>
    </source>
</evidence>
<organism evidence="2 3">
    <name type="scientific">Bambusicola thoracicus</name>
    <name type="common">Chinese bamboo-partridge</name>
    <name type="synonym">Perdix thoracica</name>
    <dbReference type="NCBI Taxonomy" id="9083"/>
    <lineage>
        <taxon>Eukaryota</taxon>
        <taxon>Metazoa</taxon>
        <taxon>Chordata</taxon>
        <taxon>Craniata</taxon>
        <taxon>Vertebrata</taxon>
        <taxon>Euteleostomi</taxon>
        <taxon>Archelosauria</taxon>
        <taxon>Archosauria</taxon>
        <taxon>Dinosauria</taxon>
        <taxon>Saurischia</taxon>
        <taxon>Theropoda</taxon>
        <taxon>Coelurosauria</taxon>
        <taxon>Aves</taxon>
        <taxon>Neognathae</taxon>
        <taxon>Galloanserae</taxon>
        <taxon>Galliformes</taxon>
        <taxon>Phasianidae</taxon>
        <taxon>Perdicinae</taxon>
        <taxon>Bambusicola</taxon>
    </lineage>
</organism>
<dbReference type="AlphaFoldDB" id="A0A2P4SKA4"/>
<dbReference type="OrthoDB" id="6275838at2759"/>
<reference evidence="2 3" key="1">
    <citation type="submission" date="2018-01" db="EMBL/GenBank/DDBJ databases">
        <title>Comparison of the Chinese Bamboo Partridge and Red Junglefowl genome sequences highlights the importance of demography in genome evolution.</title>
        <authorList>
            <person name="Tiley G.P."/>
            <person name="Kimball R.T."/>
            <person name="Braun E.L."/>
            <person name="Burleigh J.G."/>
        </authorList>
    </citation>
    <scope>NUCLEOTIDE SEQUENCE [LARGE SCALE GENOMIC DNA]</scope>
    <source>
        <strain evidence="2">RTK389</strain>
        <tissue evidence="2">Blood</tissue>
    </source>
</reference>
<comment type="caution">
    <text evidence="2">The sequence shown here is derived from an EMBL/GenBank/DDBJ whole genome shotgun (WGS) entry which is preliminary data.</text>
</comment>
<name>A0A2P4SKA4_BAMTH</name>
<protein>
    <submittedName>
        <fullName evidence="2">Uncharacterized protein</fullName>
    </submittedName>
</protein>
<gene>
    <name evidence="2" type="ORF">CIB84_011715</name>
</gene>
<evidence type="ECO:0000256" key="1">
    <source>
        <dbReference type="SAM" id="MobiDB-lite"/>
    </source>
</evidence>
<evidence type="ECO:0000313" key="2">
    <source>
        <dbReference type="EMBL" id="POI24535.1"/>
    </source>
</evidence>
<sequence length="320" mass="32785">MVPQASVQPGVPGLQGQGAQLPPGAMPGTVIQLPPGTILPTVLQLPPGTVPQAVLQLPLGAMPQTVGQLPREAMPQTLLQLPQEAMAQTVGQLPPGAMPQTVGPLPPQGVPPQVGPLPPQGVPPIVVQVTPEGLPTILGHVPPGEQQLPLLQLLPGGMKPGMPPPNAPAHCWQHLQRAGKRQRQSQQSMGPRSGAVFHGKAPQAAGSCPLQAPSHPGPSMVPQAPPVQQQVLPVPCTVPASWETAMGPFADAVAHTQEQWHPAPTTVYPHPTTAPLGCSSAALEWDGEFGSCAAGGRLSAPGGCGKAGIAPLGMFLLFQR</sequence>
<proteinExistence type="predicted"/>
<dbReference type="Proteomes" id="UP000237246">
    <property type="component" value="Unassembled WGS sequence"/>
</dbReference>
<keyword evidence="3" id="KW-1185">Reference proteome</keyword>